<protein>
    <recommendedName>
        <fullName evidence="9">Thiamine-phosphate synthase</fullName>
        <shortName evidence="9">TP synthase</shortName>
        <shortName evidence="9">TPS</shortName>
        <ecNumber evidence="9">2.5.1.3</ecNumber>
    </recommendedName>
    <alternativeName>
        <fullName evidence="9">Thiamine-phosphate pyrophosphorylase</fullName>
        <shortName evidence="9">TMP pyrophosphorylase</shortName>
        <shortName evidence="9">TMP-PPase</shortName>
    </alternativeName>
</protein>
<dbReference type="EMBL" id="LR134523">
    <property type="protein sequence ID" value="VEJ36144.1"/>
    <property type="molecule type" value="Genomic_DNA"/>
</dbReference>
<dbReference type="Pfam" id="PF02581">
    <property type="entry name" value="TMP-TENI"/>
    <property type="match status" value="1"/>
</dbReference>
<dbReference type="GO" id="GO:0005737">
    <property type="term" value="C:cytoplasm"/>
    <property type="evidence" value="ECO:0007669"/>
    <property type="project" value="TreeGrafter"/>
</dbReference>
<dbReference type="InterPro" id="IPR022998">
    <property type="entry name" value="ThiamineP_synth_TenI"/>
</dbReference>
<feature type="binding site" evidence="9">
    <location>
        <begin position="35"/>
        <end position="39"/>
    </location>
    <ligand>
        <name>4-amino-2-methyl-5-(diphosphooxymethyl)pyrimidine</name>
        <dbReference type="ChEBI" id="CHEBI:57841"/>
    </ligand>
</feature>
<comment type="catalytic activity">
    <reaction evidence="7 9 10">
        <text>2-(2-carboxy-4-methylthiazol-5-yl)ethyl phosphate + 4-amino-2-methyl-5-(diphosphooxymethyl)pyrimidine + 2 H(+) = thiamine phosphate + CO2 + diphosphate</text>
        <dbReference type="Rhea" id="RHEA:47848"/>
        <dbReference type="ChEBI" id="CHEBI:15378"/>
        <dbReference type="ChEBI" id="CHEBI:16526"/>
        <dbReference type="ChEBI" id="CHEBI:33019"/>
        <dbReference type="ChEBI" id="CHEBI:37575"/>
        <dbReference type="ChEBI" id="CHEBI:57841"/>
        <dbReference type="ChEBI" id="CHEBI:62890"/>
        <dbReference type="EC" id="2.5.1.3"/>
    </reaction>
</comment>
<feature type="domain" description="Thiamine phosphate synthase/TenI" evidence="12">
    <location>
        <begin position="4"/>
        <end position="184"/>
    </location>
</feature>
<feature type="binding site" evidence="9">
    <location>
        <position position="105"/>
    </location>
    <ligand>
        <name>4-amino-2-methyl-5-(diphosphooxymethyl)pyrimidine</name>
        <dbReference type="ChEBI" id="CHEBI:57841"/>
    </ligand>
</feature>
<evidence type="ECO:0000313" key="13">
    <source>
        <dbReference type="EMBL" id="VEJ36144.1"/>
    </source>
</evidence>
<evidence type="ECO:0000256" key="1">
    <source>
        <dbReference type="ARBA" id="ARBA00005165"/>
    </source>
</evidence>
<feature type="binding site" evidence="9">
    <location>
        <position position="67"/>
    </location>
    <ligand>
        <name>4-amino-2-methyl-5-(diphosphooxymethyl)pyrimidine</name>
        <dbReference type="ChEBI" id="CHEBI:57841"/>
    </ligand>
</feature>
<organism evidence="13 14">
    <name type="scientific">Aedoeadaptatus ivorii</name>
    <dbReference type="NCBI Taxonomy" id="54006"/>
    <lineage>
        <taxon>Bacteria</taxon>
        <taxon>Bacillati</taxon>
        <taxon>Bacillota</taxon>
        <taxon>Tissierellia</taxon>
        <taxon>Tissierellales</taxon>
        <taxon>Peptoniphilaceae</taxon>
        <taxon>Aedoeadaptatus</taxon>
    </lineage>
</organism>
<dbReference type="OrthoDB" id="9812206at2"/>
<sequence length="204" mass="22455">MRKLYFVTNSEAFSDRDAFFRSVESALKGGIDYLQLREKNRGDLDVLRLADALHDKARQYGTEFIVDDRVDVAKATESGVHLGTDDLPISVAREILGDKALIGASVKTVERAKEAEAEGADYFGTGALFPTTTKVITRRTSFDDFCAIKETVDVPVFGIGGINEQTLPELKGLPLDGICVVSAIQYAEVPEEAVRRLRRLLESI</sequence>
<keyword evidence="3 9" id="KW-0479">Metal-binding</keyword>
<dbReference type="GO" id="GO:0009229">
    <property type="term" value="P:thiamine diphosphate biosynthetic process"/>
    <property type="evidence" value="ECO:0007669"/>
    <property type="project" value="UniProtKB-UniRule"/>
</dbReference>
<dbReference type="EC" id="2.5.1.3" evidence="9"/>
<evidence type="ECO:0000256" key="5">
    <source>
        <dbReference type="ARBA" id="ARBA00022977"/>
    </source>
</evidence>
<feature type="binding site" evidence="9">
    <location>
        <position position="68"/>
    </location>
    <ligand>
        <name>Mg(2+)</name>
        <dbReference type="ChEBI" id="CHEBI:18420"/>
    </ligand>
</feature>
<dbReference type="GO" id="GO:0004789">
    <property type="term" value="F:thiamine-phosphate diphosphorylase activity"/>
    <property type="evidence" value="ECO:0007669"/>
    <property type="project" value="UniProtKB-UniRule"/>
</dbReference>
<name>A0A448V2W4_9FIRM</name>
<accession>A0A448V2W4</accession>
<dbReference type="PANTHER" id="PTHR20857:SF15">
    <property type="entry name" value="THIAMINE-PHOSPHATE SYNTHASE"/>
    <property type="match status" value="1"/>
</dbReference>
<dbReference type="HAMAP" id="MF_00097">
    <property type="entry name" value="TMP_synthase"/>
    <property type="match status" value="1"/>
</dbReference>
<keyword evidence="14" id="KW-1185">Reference proteome</keyword>
<feature type="binding site" evidence="9">
    <location>
        <begin position="181"/>
        <end position="182"/>
    </location>
    <ligand>
        <name>2-[(2R,5Z)-2-carboxy-4-methylthiazol-5(2H)-ylidene]ethyl phosphate</name>
        <dbReference type="ChEBI" id="CHEBI:62899"/>
    </ligand>
</feature>
<dbReference type="Gene3D" id="3.20.20.70">
    <property type="entry name" value="Aldolase class I"/>
    <property type="match status" value="1"/>
</dbReference>
<dbReference type="InterPro" id="IPR036206">
    <property type="entry name" value="ThiamineP_synth_sf"/>
</dbReference>
<evidence type="ECO:0000313" key="14">
    <source>
        <dbReference type="Proteomes" id="UP000269544"/>
    </source>
</evidence>
<evidence type="ECO:0000256" key="6">
    <source>
        <dbReference type="ARBA" id="ARBA00047334"/>
    </source>
</evidence>
<evidence type="ECO:0000256" key="7">
    <source>
        <dbReference type="ARBA" id="ARBA00047851"/>
    </source>
</evidence>
<feature type="binding site" evidence="9">
    <location>
        <begin position="131"/>
        <end position="133"/>
    </location>
    <ligand>
        <name>2-[(2R,5Z)-2-carboxy-4-methylthiazol-5(2H)-ylidene]ethyl phosphate</name>
        <dbReference type="ChEBI" id="CHEBI:62899"/>
    </ligand>
</feature>
<dbReference type="GO" id="GO:0009228">
    <property type="term" value="P:thiamine biosynthetic process"/>
    <property type="evidence" value="ECO:0007669"/>
    <property type="project" value="UniProtKB-KW"/>
</dbReference>
<reference evidence="13 14" key="1">
    <citation type="submission" date="2018-12" db="EMBL/GenBank/DDBJ databases">
        <authorList>
            <consortium name="Pathogen Informatics"/>
        </authorList>
    </citation>
    <scope>NUCLEOTIDE SEQUENCE [LARGE SCALE GENOMIC DNA]</scope>
    <source>
        <strain evidence="13 14">NCTC13079</strain>
    </source>
</reference>
<dbReference type="Proteomes" id="UP000269544">
    <property type="component" value="Chromosome"/>
</dbReference>
<dbReference type="CDD" id="cd00564">
    <property type="entry name" value="TMP_TenI"/>
    <property type="match status" value="1"/>
</dbReference>
<comment type="catalytic activity">
    <reaction evidence="6 9 10">
        <text>4-methyl-5-(2-phosphooxyethyl)-thiazole + 4-amino-2-methyl-5-(diphosphooxymethyl)pyrimidine + H(+) = thiamine phosphate + diphosphate</text>
        <dbReference type="Rhea" id="RHEA:22328"/>
        <dbReference type="ChEBI" id="CHEBI:15378"/>
        <dbReference type="ChEBI" id="CHEBI:33019"/>
        <dbReference type="ChEBI" id="CHEBI:37575"/>
        <dbReference type="ChEBI" id="CHEBI:57841"/>
        <dbReference type="ChEBI" id="CHEBI:58296"/>
        <dbReference type="EC" id="2.5.1.3"/>
    </reaction>
</comment>
<evidence type="ECO:0000256" key="4">
    <source>
        <dbReference type="ARBA" id="ARBA00022842"/>
    </source>
</evidence>
<dbReference type="GO" id="GO:0000287">
    <property type="term" value="F:magnesium ion binding"/>
    <property type="evidence" value="ECO:0007669"/>
    <property type="project" value="UniProtKB-UniRule"/>
</dbReference>
<evidence type="ECO:0000256" key="2">
    <source>
        <dbReference type="ARBA" id="ARBA00022679"/>
    </source>
</evidence>
<evidence type="ECO:0000256" key="3">
    <source>
        <dbReference type="ARBA" id="ARBA00022723"/>
    </source>
</evidence>
<dbReference type="RefSeq" id="WP_126466014.1">
    <property type="nucleotide sequence ID" value="NZ_LR134523.1"/>
</dbReference>
<keyword evidence="2 9" id="KW-0808">Transferase</keyword>
<feature type="binding site" evidence="9">
    <location>
        <position position="161"/>
    </location>
    <ligand>
        <name>2-[(2R,5Z)-2-carboxy-4-methylthiazol-5(2H)-ylidene]ethyl phosphate</name>
        <dbReference type="ChEBI" id="CHEBI:62899"/>
    </ligand>
</feature>
<evidence type="ECO:0000256" key="9">
    <source>
        <dbReference type="HAMAP-Rule" id="MF_00097"/>
    </source>
</evidence>
<evidence type="ECO:0000256" key="8">
    <source>
        <dbReference type="ARBA" id="ARBA00047883"/>
    </source>
</evidence>
<gene>
    <name evidence="13" type="primary">thiE_2</name>
    <name evidence="9" type="synonym">thiE</name>
    <name evidence="13" type="ORF">NCTC13079_01342</name>
</gene>
<evidence type="ECO:0000256" key="11">
    <source>
        <dbReference type="RuleBase" id="RU004253"/>
    </source>
</evidence>
<comment type="cofactor">
    <cofactor evidence="9">
        <name>Mg(2+)</name>
        <dbReference type="ChEBI" id="CHEBI:18420"/>
    </cofactor>
    <text evidence="9">Binds 1 Mg(2+) ion per subunit.</text>
</comment>
<dbReference type="PANTHER" id="PTHR20857">
    <property type="entry name" value="THIAMINE-PHOSPHATE PYROPHOSPHORYLASE"/>
    <property type="match status" value="1"/>
</dbReference>
<dbReference type="AlphaFoldDB" id="A0A448V2W4"/>
<dbReference type="InterPro" id="IPR034291">
    <property type="entry name" value="TMP_synthase"/>
</dbReference>
<dbReference type="NCBIfam" id="TIGR00693">
    <property type="entry name" value="thiE"/>
    <property type="match status" value="1"/>
</dbReference>
<comment type="pathway">
    <text evidence="1 9 11">Cofactor biosynthesis; thiamine diphosphate biosynthesis; thiamine phosphate from 4-amino-2-methyl-5-diphosphomethylpyrimidine and 4-methyl-5-(2-phosphoethyl)-thiazole: step 1/1.</text>
</comment>
<feature type="binding site" evidence="9">
    <location>
        <position position="86"/>
    </location>
    <ligand>
        <name>Mg(2+)</name>
        <dbReference type="ChEBI" id="CHEBI:18420"/>
    </ligand>
</feature>
<evidence type="ECO:0000256" key="10">
    <source>
        <dbReference type="RuleBase" id="RU003826"/>
    </source>
</evidence>
<dbReference type="KEGG" id="piv:NCTC13079_01342"/>
<dbReference type="InterPro" id="IPR013785">
    <property type="entry name" value="Aldolase_TIM"/>
</dbReference>
<evidence type="ECO:0000259" key="12">
    <source>
        <dbReference type="Pfam" id="PF02581"/>
    </source>
</evidence>
<comment type="function">
    <text evidence="9">Condenses 4-methyl-5-(beta-hydroxyethyl)thiazole monophosphate (THZ-P) and 2-methyl-4-amino-5-hydroxymethyl pyrimidine pyrophosphate (HMP-PP) to form thiamine monophosphate (TMP).</text>
</comment>
<keyword evidence="5 9" id="KW-0784">Thiamine biosynthesis</keyword>
<dbReference type="UniPathway" id="UPA00060">
    <property type="reaction ID" value="UER00141"/>
</dbReference>
<proteinExistence type="inferred from homology"/>
<dbReference type="SUPFAM" id="SSF51391">
    <property type="entry name" value="Thiamin phosphate synthase"/>
    <property type="match status" value="1"/>
</dbReference>
<keyword evidence="4 9" id="KW-0460">Magnesium</keyword>
<comment type="similarity">
    <text evidence="9 10">Belongs to the thiamine-phosphate synthase family.</text>
</comment>
<comment type="catalytic activity">
    <reaction evidence="8 9 10">
        <text>2-[(2R,5Z)-2-carboxy-4-methylthiazol-5(2H)-ylidene]ethyl phosphate + 4-amino-2-methyl-5-(diphosphooxymethyl)pyrimidine + 2 H(+) = thiamine phosphate + CO2 + diphosphate</text>
        <dbReference type="Rhea" id="RHEA:47844"/>
        <dbReference type="ChEBI" id="CHEBI:15378"/>
        <dbReference type="ChEBI" id="CHEBI:16526"/>
        <dbReference type="ChEBI" id="CHEBI:33019"/>
        <dbReference type="ChEBI" id="CHEBI:37575"/>
        <dbReference type="ChEBI" id="CHEBI:57841"/>
        <dbReference type="ChEBI" id="CHEBI:62899"/>
        <dbReference type="EC" id="2.5.1.3"/>
    </reaction>
</comment>
<feature type="binding site" evidence="9">
    <location>
        <position position="134"/>
    </location>
    <ligand>
        <name>4-amino-2-methyl-5-(diphosphooxymethyl)pyrimidine</name>
        <dbReference type="ChEBI" id="CHEBI:57841"/>
    </ligand>
</feature>